<dbReference type="OrthoDB" id="9935471at2759"/>
<name>A0A250X952_9CHLO</name>
<feature type="transmembrane region" description="Helical" evidence="2">
    <location>
        <begin position="1144"/>
        <end position="1161"/>
    </location>
</feature>
<keyword evidence="2" id="KW-0812">Transmembrane</keyword>
<feature type="region of interest" description="Disordered" evidence="1">
    <location>
        <begin position="733"/>
        <end position="755"/>
    </location>
</feature>
<evidence type="ECO:0000256" key="2">
    <source>
        <dbReference type="SAM" id="Phobius"/>
    </source>
</evidence>
<comment type="caution">
    <text evidence="3">The sequence shown here is derived from an EMBL/GenBank/DDBJ whole genome shotgun (WGS) entry which is preliminary data.</text>
</comment>
<keyword evidence="4" id="KW-1185">Reference proteome</keyword>
<keyword evidence="2" id="KW-0472">Membrane</keyword>
<sequence length="1352" mass="145513">MASALNKITQLKHKKPPSSSEICRPPSGTSSGFSGSGHEECTSTSGLTPFESPPISSEDNSEFRLQQRNDLRGTATTCTKNKVLSNSDKVAGIDPESSKQSKRRPKILAGGPLNDSPYPMNYERQKPPEYVSRTRHLRVVVKVPHSNVQEAIQTLSLNNIREDVALRLPTAMHLHATHRLPTAMHLHAAHKLPTAMHLYAAHRLPTAMHLHAAHKLPTAMHLHATHRLPTAMHLHAAHKLPTAMHLHAAHRLPTAMHLHAAHRLPTAMHLHAAHKLPTAMHLHAAHRLPTAMHLHAAHRLPTAMHLQSLTARSGCIILELRMLDRAVDTQNDSTCLHSLKLHRLLSSFKLPRLPVKILRELDDAGHPLPEMLPSGLTTRSLRHHGHQPMSTMSSQVMKPEDWLDVLGVQKLLPTNGGSGRANFQMEGGGLLTGGVNATYLYEAGSWSQDTAGRGWNECDGFSPSAALSLDVQQPRCLVVPDALTTTAASLDMQQGTEVSSPPAWQQIRLLANINLSTFQNMPPISVEETPLPHSCDAAPIKEADAKLGSFNDTTFHSNESAPFPLLSTEGSSVHGISTEGSSVHGISPISTFLTFSDYSAATAAPVAASAGPICFLSSREDGFLVLEPGLLLEVTLCGQRLPVKIIRVSGDGQGCSATDVDVDHWHVPLQLGGSQQQVACQQRFHKGGSEVKTCRVEGSSRSCVSASGWSGSELGHSPSALMLETVAAISQDLSSDDDGSAAPGSAKSRKGSGKMVDGPQRVLVELIVKLPEVQPIVYYAETGASKSDEDGTRCIEGIAACQRQEQQQQQQGSLHSGLLYLNAWKDCDGKGNGSYLLSSDCVLLLPSMELDGAWCECQEAAAEVSGVIASTGINSCKALLEDMGAVIEAATATSYRSPSPLMNESGLRKSWGSISDLPEATHLLPAGPQKQVHHVVHADNSAVQHPLVLTALDLLEWSEEAGLPATACILEECLQNLNLRVGAGLREGTSAEAASFNVDSVNVRSCCEERRVEGVLCKSSFESARMAQEGEGSLHSEERQDRGPEAKQGLDESLANVGDEGEQGSAQLEGLLLASGEGDASSTSLELDTALENAQSETLLRQVKDEDAPQTTSGSNSAIGVTLKGDCQSKPLEESFPFPKPAVSSYWAAVLITVILGSGIISGRADELVQYLPAIIQSVWPYSLVLLLHLAHSTGMGESTACRYIYRCIKRVCPRGILSAVYWLLGPNVGLMLYLNRMIVILLSVLGIFPSEVLTESMVSRNAKRLTFVLIKMCHAAAESYDLRAAAAAMLFVDFPIWACAFSLTMKVPKPLAHAFTNSVLSFLAHLGVSSFKKGFRPRHYPYRPVSKIHAS</sequence>
<evidence type="ECO:0000313" key="4">
    <source>
        <dbReference type="Proteomes" id="UP000232323"/>
    </source>
</evidence>
<feature type="region of interest" description="Disordered" evidence="1">
    <location>
        <begin position="1027"/>
        <end position="1048"/>
    </location>
</feature>
<proteinExistence type="predicted"/>
<dbReference type="EMBL" id="BEGY01000041">
    <property type="protein sequence ID" value="GAX79300.1"/>
    <property type="molecule type" value="Genomic_DNA"/>
</dbReference>
<protein>
    <submittedName>
        <fullName evidence="3">Uncharacterized protein</fullName>
    </submittedName>
</protein>
<dbReference type="Proteomes" id="UP000232323">
    <property type="component" value="Unassembled WGS sequence"/>
</dbReference>
<gene>
    <name evidence="3" type="ORF">CEUSTIGMA_g6741.t1</name>
</gene>
<evidence type="ECO:0000313" key="3">
    <source>
        <dbReference type="EMBL" id="GAX79300.1"/>
    </source>
</evidence>
<feature type="region of interest" description="Disordered" evidence="1">
    <location>
        <begin position="1"/>
        <end position="125"/>
    </location>
</feature>
<feature type="transmembrane region" description="Helical" evidence="2">
    <location>
        <begin position="1168"/>
        <end position="1191"/>
    </location>
</feature>
<feature type="compositionally biased region" description="Polar residues" evidence="1">
    <location>
        <begin position="72"/>
        <end position="88"/>
    </location>
</feature>
<accession>A0A250X952</accession>
<dbReference type="STRING" id="1157962.A0A250X952"/>
<reference evidence="3 4" key="1">
    <citation type="submission" date="2017-08" db="EMBL/GenBank/DDBJ databases">
        <title>Acidophilic green algal genome provides insights into adaptation to an acidic environment.</title>
        <authorList>
            <person name="Hirooka S."/>
            <person name="Hirose Y."/>
            <person name="Kanesaki Y."/>
            <person name="Higuchi S."/>
            <person name="Fujiwara T."/>
            <person name="Onuma R."/>
            <person name="Era A."/>
            <person name="Ohbayashi R."/>
            <person name="Uzuka A."/>
            <person name="Nozaki H."/>
            <person name="Yoshikawa H."/>
            <person name="Miyagishima S.Y."/>
        </authorList>
    </citation>
    <scope>NUCLEOTIDE SEQUENCE [LARGE SCALE GENOMIC DNA]</scope>
    <source>
        <strain evidence="3 4">NIES-2499</strain>
    </source>
</reference>
<organism evidence="3 4">
    <name type="scientific">Chlamydomonas eustigma</name>
    <dbReference type="NCBI Taxonomy" id="1157962"/>
    <lineage>
        <taxon>Eukaryota</taxon>
        <taxon>Viridiplantae</taxon>
        <taxon>Chlorophyta</taxon>
        <taxon>core chlorophytes</taxon>
        <taxon>Chlorophyceae</taxon>
        <taxon>CS clade</taxon>
        <taxon>Chlamydomonadales</taxon>
        <taxon>Chlamydomonadaceae</taxon>
        <taxon>Chlamydomonas</taxon>
    </lineage>
</organism>
<feature type="compositionally biased region" description="Basic and acidic residues" evidence="1">
    <location>
        <begin position="61"/>
        <end position="71"/>
    </location>
</feature>
<feature type="transmembrane region" description="Helical" evidence="2">
    <location>
        <begin position="1234"/>
        <end position="1255"/>
    </location>
</feature>
<evidence type="ECO:0000256" key="1">
    <source>
        <dbReference type="SAM" id="MobiDB-lite"/>
    </source>
</evidence>
<feature type="compositionally biased region" description="Basic and acidic residues" evidence="1">
    <location>
        <begin position="1032"/>
        <end position="1048"/>
    </location>
</feature>
<keyword evidence="2" id="KW-1133">Transmembrane helix</keyword>